<dbReference type="InterPro" id="IPR041657">
    <property type="entry name" value="HTH_17"/>
</dbReference>
<reference evidence="2" key="1">
    <citation type="submission" date="2016-02" db="EMBL/GenBank/DDBJ databases">
        <authorList>
            <person name="Wen L."/>
            <person name="He K."/>
            <person name="Yang H."/>
        </authorList>
    </citation>
    <scope>NUCLEOTIDE SEQUENCE</scope>
    <source>
        <strain evidence="2">835-S1V1</strain>
    </source>
</reference>
<name>A0A1D8MIL9_PROVU</name>
<dbReference type="NCBIfam" id="TIGR01764">
    <property type="entry name" value="excise"/>
    <property type="match status" value="1"/>
</dbReference>
<dbReference type="RefSeq" id="WP_109373356.1">
    <property type="nucleotide sequence ID" value="NZ_BSSP01000011.1"/>
</dbReference>
<organism evidence="2">
    <name type="scientific">Proteus vulgaris</name>
    <dbReference type="NCBI Taxonomy" id="585"/>
    <lineage>
        <taxon>Bacteria</taxon>
        <taxon>Pseudomonadati</taxon>
        <taxon>Pseudomonadota</taxon>
        <taxon>Gammaproteobacteria</taxon>
        <taxon>Enterobacterales</taxon>
        <taxon>Morganellaceae</taxon>
        <taxon>Proteus</taxon>
    </lineage>
</organism>
<feature type="domain" description="Helix-turn-helix" evidence="1">
    <location>
        <begin position="80"/>
        <end position="127"/>
    </location>
</feature>
<dbReference type="Pfam" id="PF12728">
    <property type="entry name" value="HTH_17"/>
    <property type="match status" value="1"/>
</dbReference>
<dbReference type="AlphaFoldDB" id="A0A1D8MIL9"/>
<dbReference type="GO" id="GO:0003677">
    <property type="term" value="F:DNA binding"/>
    <property type="evidence" value="ECO:0007669"/>
    <property type="project" value="UniProtKB-KW"/>
</dbReference>
<dbReference type="InterPro" id="IPR010093">
    <property type="entry name" value="SinI_DNA-bd"/>
</dbReference>
<protein>
    <submittedName>
        <fullName evidence="2">DNA-binding protein</fullName>
    </submittedName>
</protein>
<dbReference type="EMBL" id="KU842071">
    <property type="protein sequence ID" value="AOV85614.1"/>
    <property type="molecule type" value="Genomic_DNA"/>
</dbReference>
<evidence type="ECO:0000259" key="1">
    <source>
        <dbReference type="Pfam" id="PF12728"/>
    </source>
</evidence>
<sequence>MNTVTKLPSAEEIALAKLGSQELSAVMETNGGAQRINVIDKLGKTHEVMIPSSALNMMIEVLTQLGQGNSVSITPIHAELTTQEGADMLNMSRPTFIKLLDSKEIPFSRTGNRRKVAYADLMEYKNRLEENRLAALAELSALDQEMDMGY</sequence>
<keyword evidence="2" id="KW-0238">DNA-binding</keyword>
<evidence type="ECO:0000313" key="2">
    <source>
        <dbReference type="EMBL" id="AOV85614.1"/>
    </source>
</evidence>
<proteinExistence type="predicted"/>
<accession>A0A1D8MIL9</accession>